<dbReference type="SUPFAM" id="SSF48350">
    <property type="entry name" value="GTPase activation domain, GAP"/>
    <property type="match status" value="1"/>
</dbReference>
<feature type="compositionally biased region" description="Low complexity" evidence="1">
    <location>
        <begin position="403"/>
        <end position="416"/>
    </location>
</feature>
<dbReference type="Gene3D" id="1.10.555.10">
    <property type="entry name" value="Rho GTPase activation protein"/>
    <property type="match status" value="1"/>
</dbReference>
<name>A0A9P6RGV9_9FUNG</name>
<feature type="domain" description="Rho-GAP" evidence="2">
    <location>
        <begin position="13"/>
        <end position="237"/>
    </location>
</feature>
<evidence type="ECO:0000259" key="2">
    <source>
        <dbReference type="PROSITE" id="PS50238"/>
    </source>
</evidence>
<feature type="region of interest" description="Disordered" evidence="1">
    <location>
        <begin position="357"/>
        <end position="418"/>
    </location>
</feature>
<dbReference type="AlphaFoldDB" id="A0A9P6RGV9"/>
<dbReference type="GO" id="GO:0007165">
    <property type="term" value="P:signal transduction"/>
    <property type="evidence" value="ECO:0007669"/>
    <property type="project" value="InterPro"/>
</dbReference>
<protein>
    <recommendedName>
        <fullName evidence="2">Rho-GAP domain-containing protein</fullName>
    </recommendedName>
</protein>
<dbReference type="PROSITE" id="PS50238">
    <property type="entry name" value="RHOGAP"/>
    <property type="match status" value="1"/>
</dbReference>
<comment type="caution">
    <text evidence="3">The sequence shown here is derived from an EMBL/GenBank/DDBJ whole genome shotgun (WGS) entry which is preliminary data.</text>
</comment>
<feature type="region of interest" description="Disordered" evidence="1">
    <location>
        <begin position="450"/>
        <end position="527"/>
    </location>
</feature>
<feature type="compositionally biased region" description="Basic and acidic residues" evidence="1">
    <location>
        <begin position="503"/>
        <end position="519"/>
    </location>
</feature>
<dbReference type="EMBL" id="JAAAIP010000428">
    <property type="protein sequence ID" value="KAG0317340.1"/>
    <property type="molecule type" value="Genomic_DNA"/>
</dbReference>
<feature type="compositionally biased region" description="Gly residues" evidence="1">
    <location>
        <begin position="430"/>
        <end position="439"/>
    </location>
</feature>
<accession>A0A9P6RGV9</accession>
<sequence>MFRLVNKRLAANRELESLKQEFNQCSLPIEFVYRIVVACVDEIMERGLNHPFILKNPYPPSVVAAMLTLMADPDRRDLFSLKCMRIDTVAGVMLAVLKNMRQAIVPMEIQEELTFDVNGLSTSVPSTPTLSSQSLNKINTVNSLLNHPNFPAVNRALLMELLNLSLAILNRSSFNRVKPDMLASVLGPHIFATQHATILQHTPQQAYSFGWGVALVNDIKRCSKMFYVLLGGYRREILGPEEWEFDQGFNVDAPSPFGISVAGAHLSGSLSRGQVSQWLGSTATIHGSMNSAGMDPEEDRRPYFGQSHRPMMHQSVPQLRVITESVDSPRNSLSRYGMIRNVSTTLSESIRAAAAQEAKHWPSSSGSKGPAALEHLRGGQDDGYSNQQQGEEGYSRNNNGSWTSRQQQQRQSTVEQRQQELFDRRFRSQGGRGVDGNNGSGIEELSKAFQRHRIQSRDGEDSDQEEQSNGDGSNNNDMSQREQKRQAIERMIRECRGTGLSFEPRDQSEMPGHDVEHTSRQSQAMAF</sequence>
<gene>
    <name evidence="3" type="ORF">BGZ99_006348</name>
</gene>
<dbReference type="Pfam" id="PF00620">
    <property type="entry name" value="RhoGAP"/>
    <property type="match status" value="1"/>
</dbReference>
<evidence type="ECO:0000313" key="3">
    <source>
        <dbReference type="EMBL" id="KAG0317340.1"/>
    </source>
</evidence>
<feature type="compositionally biased region" description="Basic and acidic residues" evidence="1">
    <location>
        <begin position="479"/>
        <end position="496"/>
    </location>
</feature>
<dbReference type="Proteomes" id="UP000738325">
    <property type="component" value="Unassembled WGS sequence"/>
</dbReference>
<dbReference type="InterPro" id="IPR000198">
    <property type="entry name" value="RhoGAP_dom"/>
</dbReference>
<dbReference type="InterPro" id="IPR008936">
    <property type="entry name" value="Rho_GTPase_activation_prot"/>
</dbReference>
<dbReference type="OrthoDB" id="2426777at2759"/>
<evidence type="ECO:0000313" key="4">
    <source>
        <dbReference type="Proteomes" id="UP000738325"/>
    </source>
</evidence>
<feature type="compositionally biased region" description="Polar residues" evidence="1">
    <location>
        <begin position="383"/>
        <end position="402"/>
    </location>
</feature>
<dbReference type="SMART" id="SM00324">
    <property type="entry name" value="RhoGAP"/>
    <property type="match status" value="1"/>
</dbReference>
<reference evidence="3" key="1">
    <citation type="journal article" date="2020" name="Fungal Divers.">
        <title>Resolving the Mortierellaceae phylogeny through synthesis of multi-gene phylogenetics and phylogenomics.</title>
        <authorList>
            <person name="Vandepol N."/>
            <person name="Liber J."/>
            <person name="Desiro A."/>
            <person name="Na H."/>
            <person name="Kennedy M."/>
            <person name="Barry K."/>
            <person name="Grigoriev I.V."/>
            <person name="Miller A.N."/>
            <person name="O'Donnell K."/>
            <person name="Stajich J.E."/>
            <person name="Bonito G."/>
        </authorList>
    </citation>
    <scope>NUCLEOTIDE SEQUENCE</scope>
    <source>
        <strain evidence="3">REB-010B</strain>
    </source>
</reference>
<organism evidence="3 4">
    <name type="scientific">Dissophora globulifera</name>
    <dbReference type="NCBI Taxonomy" id="979702"/>
    <lineage>
        <taxon>Eukaryota</taxon>
        <taxon>Fungi</taxon>
        <taxon>Fungi incertae sedis</taxon>
        <taxon>Mucoromycota</taxon>
        <taxon>Mortierellomycotina</taxon>
        <taxon>Mortierellomycetes</taxon>
        <taxon>Mortierellales</taxon>
        <taxon>Mortierellaceae</taxon>
        <taxon>Dissophora</taxon>
    </lineage>
</organism>
<feature type="region of interest" description="Disordered" evidence="1">
    <location>
        <begin position="423"/>
        <end position="442"/>
    </location>
</feature>
<keyword evidence="4" id="KW-1185">Reference proteome</keyword>
<evidence type="ECO:0000256" key="1">
    <source>
        <dbReference type="SAM" id="MobiDB-lite"/>
    </source>
</evidence>
<proteinExistence type="predicted"/>